<reference evidence="2" key="1">
    <citation type="journal article" date="2017" name="Gigascience">
        <title>The genome draft of coconut (Cocos nucifera).</title>
        <authorList>
            <person name="Xiao Y."/>
            <person name="Xu P."/>
            <person name="Fan H."/>
            <person name="Baudouin L."/>
            <person name="Xia W."/>
            <person name="Bocs S."/>
            <person name="Xu J."/>
            <person name="Li Q."/>
            <person name="Guo A."/>
            <person name="Zhou L."/>
            <person name="Li J."/>
            <person name="Wu Y."/>
            <person name="Ma Z."/>
            <person name="Armero A."/>
            <person name="Issali A.E."/>
            <person name="Liu N."/>
            <person name="Peng M."/>
            <person name="Yang Y."/>
        </authorList>
    </citation>
    <scope>NUCLEOTIDE SEQUENCE</scope>
    <source>
        <tissue evidence="2">Spear leaf of Hainan Tall coconut</tissue>
    </source>
</reference>
<dbReference type="PANTHER" id="PTHR33726:SF3">
    <property type="entry name" value="TRANSMEMBRANE PROTEIN"/>
    <property type="match status" value="1"/>
</dbReference>
<feature type="transmembrane region" description="Helical" evidence="1">
    <location>
        <begin position="52"/>
        <end position="76"/>
    </location>
</feature>
<dbReference type="OrthoDB" id="784940at2759"/>
<name>A0A8K0IAP3_COCNU</name>
<dbReference type="AlphaFoldDB" id="A0A8K0IAP3"/>
<evidence type="ECO:0000256" key="1">
    <source>
        <dbReference type="SAM" id="Phobius"/>
    </source>
</evidence>
<reference evidence="2" key="2">
    <citation type="submission" date="2019-07" db="EMBL/GenBank/DDBJ databases">
        <authorList>
            <person name="Yang Y."/>
            <person name="Bocs S."/>
            <person name="Baudouin L."/>
        </authorList>
    </citation>
    <scope>NUCLEOTIDE SEQUENCE</scope>
    <source>
        <tissue evidence="2">Spear leaf of Hainan Tall coconut</tissue>
    </source>
</reference>
<dbReference type="EMBL" id="CM017877">
    <property type="protein sequence ID" value="KAG1346833.1"/>
    <property type="molecule type" value="Genomic_DNA"/>
</dbReference>
<sequence>MGAKYGWFKRLNKDYRWPWKLRFSTPWRWKLRFSTPWRWKRVTVRFSFFDDVVFYVLYFLEAIVLVAAFGCFYLCCGCHI</sequence>
<keyword evidence="1" id="KW-0812">Transmembrane</keyword>
<keyword evidence="1" id="KW-1133">Transmembrane helix</keyword>
<dbReference type="Proteomes" id="UP000797356">
    <property type="component" value="Chromosome 6"/>
</dbReference>
<gene>
    <name evidence="2" type="ORF">COCNU_06G006620</name>
</gene>
<evidence type="ECO:0000313" key="2">
    <source>
        <dbReference type="EMBL" id="KAG1346833.1"/>
    </source>
</evidence>
<accession>A0A8K0IAP3</accession>
<proteinExistence type="predicted"/>
<keyword evidence="1" id="KW-0472">Membrane</keyword>
<keyword evidence="3" id="KW-1185">Reference proteome</keyword>
<comment type="caution">
    <text evidence="2">The sequence shown here is derived from an EMBL/GenBank/DDBJ whole genome shotgun (WGS) entry which is preliminary data.</text>
</comment>
<dbReference type="PANTHER" id="PTHR33726">
    <property type="entry name" value="TRANSMEMBRANE PROTEIN"/>
    <property type="match status" value="1"/>
</dbReference>
<protein>
    <submittedName>
        <fullName evidence="2">Uncharacterized protein</fullName>
    </submittedName>
</protein>
<organism evidence="2 3">
    <name type="scientific">Cocos nucifera</name>
    <name type="common">Coconut palm</name>
    <dbReference type="NCBI Taxonomy" id="13894"/>
    <lineage>
        <taxon>Eukaryota</taxon>
        <taxon>Viridiplantae</taxon>
        <taxon>Streptophyta</taxon>
        <taxon>Embryophyta</taxon>
        <taxon>Tracheophyta</taxon>
        <taxon>Spermatophyta</taxon>
        <taxon>Magnoliopsida</taxon>
        <taxon>Liliopsida</taxon>
        <taxon>Arecaceae</taxon>
        <taxon>Arecoideae</taxon>
        <taxon>Cocoseae</taxon>
        <taxon>Attaleinae</taxon>
        <taxon>Cocos</taxon>
    </lineage>
</organism>
<evidence type="ECO:0000313" key="3">
    <source>
        <dbReference type="Proteomes" id="UP000797356"/>
    </source>
</evidence>